<feature type="compositionally biased region" description="Basic residues" evidence="1">
    <location>
        <begin position="630"/>
        <end position="640"/>
    </location>
</feature>
<feature type="compositionally biased region" description="Acidic residues" evidence="1">
    <location>
        <begin position="2086"/>
        <end position="2098"/>
    </location>
</feature>
<feature type="compositionally biased region" description="Basic residues" evidence="1">
    <location>
        <begin position="669"/>
        <end position="680"/>
    </location>
</feature>
<feature type="compositionally biased region" description="Polar residues" evidence="1">
    <location>
        <begin position="2067"/>
        <end position="2077"/>
    </location>
</feature>
<feature type="compositionally biased region" description="Basic residues" evidence="1">
    <location>
        <begin position="887"/>
        <end position="903"/>
    </location>
</feature>
<feature type="compositionally biased region" description="Basic and acidic residues" evidence="1">
    <location>
        <begin position="1193"/>
        <end position="1214"/>
    </location>
</feature>
<feature type="region of interest" description="Disordered" evidence="1">
    <location>
        <begin position="227"/>
        <end position="267"/>
    </location>
</feature>
<sequence length="2404" mass="266700">MRVIVNNQFFPKYFNTNSNENVGGSTGGAQVHAASTSRHDQPEAPSACPAEVPLSQDLLTSDRILEGSSDVPTYDVEPSFEPICLDIVCCDVSGNEIGDDPQLDPLQIDSLEEISTEHSPVMSDAENEQVCIAFSSDMPKTAEEYLDHDPLTFTTTHEKVPSLDYKQFRESGNETLCESLQIEKPKDIPDSVKRMDTYSHRRKSPSKSLNLLDPIVVPKDITFPVKVSKNPEKEGSKKCRTRHTLRKNSRSESLDMPHPSVVSKDEQPTLVIKISKDPEKEGNIKSKLIRTYKKNTISDSLVLPDPILVPKVEPPSDDIPFESGEKDACNDSELDCTHRKKLKSESHTNDPVAVSEVSEDALSKDPEKGRNQKSKLNRTSRKKSRSESVTIPDLVVVPNDESSSVPSEDPGRDRSTKSNNQPYRKKSRSASLTKPDSVVVHKDETCFLKISKDPGKEESKRSRTTKRIHRKDSGNMPGTIKLLEDAPVSLDNTMVKNSDVEDSQKSKNGRTHRKKSRSDFLETSDHAVHDGRASVDTKQSKGEIKKSKLAHTHRKKTRRESLELPDPIVVLQDIRASIDTKLPKEDSKKFRRHFSHNTLKKNGPKVVPRREPSAVATEAPQDSVKDGSKKTKATHTHKKKIGSDPLSKPNLTVVASDKRVRVEKERNTKSKPTHTHRSKSKRDSNGTTVPQNESACDGVELSEDHKNKKKRSRSVSFSKTNRSTLLTEEPTCVEKVCEDVEKGGSKKSISIRVIKKKIKSDTISFPNSTTLPEDVLPYVDIKTSEVPEKKRSKKSRSTHAHKRKFSCDSHKVSSTTKETRDEPAVAKFKLSKNTDTESRSKKSRSTRSHRRKSSDSLKVSGPTELTRDESTCVELQLSENTEIQNTQKRKTSLSTHTHRRKRLLIVGPKDETGNSDKGKSSEPSQANHESITRTPSLKNNSSSVSSTISDSVLKSSNESLFDSPEIVAGISTTEIVQPSEHSSSNNEVSRFAFNFQSCEDPKKPDRFIRIHSKISGSKLIKQPVRPPSRETLKGDAFETRENPILESTESVCVEIICPGASETEIFRNQDCSQQELESVDMIDCEESKNPGSPSESLSEDKSDTSQAEIIDVIDISDEEPIQNEELDDELMDFMLVDSPSAISKVPQDHAEFSVCTPDIEVIELMDDEILDSVGPHDLPSRQLSSSNSTGESSELRSRDPNNNRHGGSEQKSSAEENQLPTTSIDASRDAEAEGQSQVIAGLPDTPREFTSRILAPSIQQLEDMISLYLMRVSAIIMKCYVPNRAAKMKRSMNDVLMLFSFLYHDIAEEKKVYSTYLDTMGELMAYYIDMEIQASSRAKENPQIIASKLVSSLFTFLDRSYDHILDSILKAHNVNKNFWELCDLMFSGVLKDTPNRIMSEMTYVRYILVYKMWKRVAQGPDERRLIMSLATERLKTPPQFIEKIRGGLLNGIIPKIPKKRCDVTTFLIQAKFDVREKAKAFLKYVYESRNNVLFVPTVPPIKSDIPLLVGYLPDYGPSLNLVKLGVPELVIIDNKKDPEVSGSRIINDLWTSVNHLASFREAIRMQNVTTFNRVDTRAVEKKKIHNVLKHKKATRVLPGETNEPDSTRSVDLPQAGSPDATIVLSDDSDKGHVETVVVPPIRKSKLVRNSRTPALGTQSPQSTPTVRLKQERVSPTRPESAPEVVPPPKEVVLLTEVTLPQAIPKRPVMTPIQIKREIIENDDCIILESPEHSVETEPEPMVEDTEHGVPVELEVSVSLKKADVGQPNPSYSVPIPNEHTEVAAESDKRIEFKEEKVLESPTKEKEINIRRDLFENTKYPDECAKDIDDVPPKSLESLSETDKICVSVDNGKDVSKAPSPGAKSVVFDDEESSWSPSGSQELIRNVVDTFISHYSPVDDVETRLSSNSVAADSSLKTNEIETTMPSILKSELFVQDGRPSAKRSRMSDEMSPNNPEAQVEESSTELKPSGEDEFYDPLSILHLNTASWDQRVFDFQTLLRDVLPNNITTAIPCPMEKDKVTGRPLLRCRCHQCVNNFKALMFNHKALVGFQNDVLKASNESEGGVGTSNPTVASISDQMEPKQEDGSMEQEDAEDESGAIESGTQLPFKKRKALVGSEGGTKDDGASPQYSDTSMEGVPLYYPSNPMMSIALLTSSANSNSSPPPPPDNSPYISLPPRVAEAGETSHMQVVSSVSSTAMSGGYCNPRQSAQPEAGFPYIASTESLNPAPLPGCSSLNPVPSRTEHSVLSAGLETNYTSTYPVGSYSVKPSHDLKSGYDSSTTRPPGGGFPPFSGGIPPQPNYPGNATRLETHDVEPHYQETERPARRGPAARRFVTPAQLKQAFIAKATRSCEVSGCSEASNYCEPSSQSRKHTSPTPEPRSSRAKKEPSTSSRKSGRSSRKKK</sequence>
<feature type="region of interest" description="Disordered" evidence="1">
    <location>
        <begin position="1591"/>
        <end position="1628"/>
    </location>
</feature>
<evidence type="ECO:0000256" key="1">
    <source>
        <dbReference type="SAM" id="MobiDB-lite"/>
    </source>
</evidence>
<feature type="region of interest" description="Disordered" evidence="1">
    <location>
        <begin position="2155"/>
        <end position="2214"/>
    </location>
</feature>
<feature type="region of interest" description="Disordered" evidence="1">
    <location>
        <begin position="2267"/>
        <end position="2334"/>
    </location>
</feature>
<feature type="compositionally biased region" description="Low complexity" evidence="1">
    <location>
        <begin position="1183"/>
        <end position="1192"/>
    </location>
</feature>
<feature type="region of interest" description="Disordered" evidence="1">
    <location>
        <begin position="581"/>
        <end position="724"/>
    </location>
</feature>
<feature type="compositionally biased region" description="Basic and acidic residues" evidence="1">
    <location>
        <begin position="2309"/>
        <end position="2325"/>
    </location>
</feature>
<feature type="region of interest" description="Disordered" evidence="1">
    <location>
        <begin position="2059"/>
        <end position="2138"/>
    </location>
</feature>
<feature type="compositionally biased region" description="Basic and acidic residues" evidence="1">
    <location>
        <begin position="805"/>
        <end position="824"/>
    </location>
</feature>
<feature type="compositionally biased region" description="Basic residues" evidence="1">
    <location>
        <begin position="371"/>
        <end position="384"/>
    </location>
</feature>
<feature type="compositionally biased region" description="Polar residues" evidence="1">
    <location>
        <begin position="1649"/>
        <end position="1665"/>
    </location>
</feature>
<feature type="region of interest" description="Disordered" evidence="1">
    <location>
        <begin position="1855"/>
        <end position="1878"/>
    </location>
</feature>
<feature type="compositionally biased region" description="Polar residues" evidence="1">
    <location>
        <begin position="2358"/>
        <end position="2369"/>
    </location>
</feature>
<keyword evidence="3" id="KW-1185">Reference proteome</keyword>
<feature type="compositionally biased region" description="Basic residues" evidence="1">
    <location>
        <begin position="2395"/>
        <end position="2404"/>
    </location>
</feature>
<feature type="compositionally biased region" description="Polar residues" evidence="1">
    <location>
        <begin position="1215"/>
        <end position="1225"/>
    </location>
</feature>
<organism evidence="2 3">
    <name type="scientific">Apolygus lucorum</name>
    <name type="common">Small green plant bug</name>
    <name type="synonym">Lygocoris lucorum</name>
    <dbReference type="NCBI Taxonomy" id="248454"/>
    <lineage>
        <taxon>Eukaryota</taxon>
        <taxon>Metazoa</taxon>
        <taxon>Ecdysozoa</taxon>
        <taxon>Arthropoda</taxon>
        <taxon>Hexapoda</taxon>
        <taxon>Insecta</taxon>
        <taxon>Pterygota</taxon>
        <taxon>Neoptera</taxon>
        <taxon>Paraneoptera</taxon>
        <taxon>Hemiptera</taxon>
        <taxon>Heteroptera</taxon>
        <taxon>Panheteroptera</taxon>
        <taxon>Cimicomorpha</taxon>
        <taxon>Miridae</taxon>
        <taxon>Mirini</taxon>
        <taxon>Apolygus</taxon>
    </lineage>
</organism>
<reference evidence="2" key="1">
    <citation type="journal article" date="2021" name="Mol. Ecol. Resour.">
        <title>Apolygus lucorum genome provides insights into omnivorousness and mesophyll feeding.</title>
        <authorList>
            <person name="Liu Y."/>
            <person name="Liu H."/>
            <person name="Wang H."/>
            <person name="Huang T."/>
            <person name="Liu B."/>
            <person name="Yang B."/>
            <person name="Yin L."/>
            <person name="Li B."/>
            <person name="Zhang Y."/>
            <person name="Zhang S."/>
            <person name="Jiang F."/>
            <person name="Zhang X."/>
            <person name="Ren Y."/>
            <person name="Wang B."/>
            <person name="Wang S."/>
            <person name="Lu Y."/>
            <person name="Wu K."/>
            <person name="Fan W."/>
            <person name="Wang G."/>
        </authorList>
    </citation>
    <scope>NUCLEOTIDE SEQUENCE</scope>
    <source>
        <strain evidence="2">12Hb</strain>
    </source>
</reference>
<evidence type="ECO:0000313" key="2">
    <source>
        <dbReference type="EMBL" id="KAF6202185.1"/>
    </source>
</evidence>
<feature type="compositionally biased region" description="Basic and acidic residues" evidence="1">
    <location>
        <begin position="439"/>
        <end position="461"/>
    </location>
</feature>
<feature type="compositionally biased region" description="Basic residues" evidence="1">
    <location>
        <begin position="790"/>
        <end position="804"/>
    </location>
</feature>
<gene>
    <name evidence="2" type="ORF">GE061_004583</name>
</gene>
<dbReference type="OrthoDB" id="7673806at2759"/>
<feature type="compositionally biased region" description="Basic residues" evidence="1">
    <location>
        <begin position="507"/>
        <end position="516"/>
    </location>
</feature>
<dbReference type="Proteomes" id="UP000466442">
    <property type="component" value="Linkage Group LG12"/>
</dbReference>
<name>A0A8S9X3K5_APOLU</name>
<proteinExistence type="predicted"/>
<feature type="compositionally biased region" description="Basic and acidic residues" evidence="1">
    <location>
        <begin position="908"/>
        <end position="920"/>
    </location>
</feature>
<feature type="compositionally biased region" description="Basic residues" evidence="1">
    <location>
        <begin position="841"/>
        <end position="852"/>
    </location>
</feature>
<protein>
    <submittedName>
        <fullName evidence="2">Uncharacterized protein</fullName>
    </submittedName>
</protein>
<feature type="region of interest" description="Disordered" evidence="1">
    <location>
        <begin position="21"/>
        <end position="48"/>
    </location>
</feature>
<evidence type="ECO:0000313" key="3">
    <source>
        <dbReference type="Proteomes" id="UP000466442"/>
    </source>
</evidence>
<feature type="compositionally biased region" description="Basic and acidic residues" evidence="1">
    <location>
        <begin position="517"/>
        <end position="546"/>
    </location>
</feature>
<comment type="caution">
    <text evidence="2">The sequence shown here is derived from an EMBL/GenBank/DDBJ whole genome shotgun (WGS) entry which is preliminary data.</text>
</comment>
<feature type="compositionally biased region" description="Polar residues" evidence="1">
    <location>
        <begin position="685"/>
        <end position="694"/>
    </location>
</feature>
<accession>A0A8S9X3K5</accession>
<feature type="region of interest" description="Disordered" evidence="1">
    <location>
        <begin position="2358"/>
        <end position="2404"/>
    </location>
</feature>
<feature type="compositionally biased region" description="Basic and acidic residues" evidence="1">
    <location>
        <begin position="361"/>
        <end position="370"/>
    </location>
</feature>
<feature type="compositionally biased region" description="Polar residues" evidence="1">
    <location>
        <begin position="921"/>
        <end position="935"/>
    </location>
</feature>
<feature type="region of interest" description="Disordered" evidence="1">
    <location>
        <begin position="1084"/>
        <end position="1105"/>
    </location>
</feature>
<feature type="region of interest" description="Disordered" evidence="1">
    <location>
        <begin position="1938"/>
        <end position="1969"/>
    </location>
</feature>
<feature type="region of interest" description="Disordered" evidence="1">
    <location>
        <begin position="1644"/>
        <end position="1685"/>
    </location>
</feature>
<feature type="compositionally biased region" description="Basic residues" evidence="1">
    <location>
        <begin position="589"/>
        <end position="603"/>
    </location>
</feature>
<feature type="compositionally biased region" description="Polar residues" evidence="1">
    <location>
        <begin position="877"/>
        <end position="886"/>
    </location>
</feature>
<feature type="compositionally biased region" description="Basic residues" evidence="1">
    <location>
        <begin position="238"/>
        <end position="248"/>
    </location>
</feature>
<feature type="compositionally biased region" description="Low complexity" evidence="1">
    <location>
        <begin position="936"/>
        <end position="947"/>
    </location>
</feature>
<feature type="region of interest" description="Disordered" evidence="1">
    <location>
        <begin position="1172"/>
        <end position="1242"/>
    </location>
</feature>
<feature type="region of interest" description="Disordered" evidence="1">
    <location>
        <begin position="763"/>
        <end position="947"/>
    </location>
</feature>
<feature type="compositionally biased region" description="Basic and acidic residues" evidence="1">
    <location>
        <begin position="656"/>
        <end position="668"/>
    </location>
</feature>
<feature type="compositionally biased region" description="Basic residues" evidence="1">
    <location>
        <begin position="547"/>
        <end position="558"/>
    </location>
</feature>
<dbReference type="EMBL" id="WIXP02000012">
    <property type="protein sequence ID" value="KAF6202185.1"/>
    <property type="molecule type" value="Genomic_DNA"/>
</dbReference>
<feature type="region of interest" description="Disordered" evidence="1">
    <location>
        <begin position="303"/>
        <end position="567"/>
    </location>
</feature>
<feature type="compositionally biased region" description="Polar residues" evidence="1">
    <location>
        <begin position="2186"/>
        <end position="2199"/>
    </location>
</feature>